<dbReference type="PANTHER" id="PTHR43149:SF1">
    <property type="entry name" value="DELTA(3,5)-DELTA(2,4)-DIENOYL-COA ISOMERASE, MITOCHONDRIAL"/>
    <property type="match status" value="1"/>
</dbReference>
<dbReference type="PANTHER" id="PTHR43149">
    <property type="entry name" value="ENOYL-COA HYDRATASE"/>
    <property type="match status" value="1"/>
</dbReference>
<dbReference type="NCBIfam" id="NF005699">
    <property type="entry name" value="PRK07509.1"/>
    <property type="match status" value="1"/>
</dbReference>
<evidence type="ECO:0000313" key="4">
    <source>
        <dbReference type="Proteomes" id="UP000282106"/>
    </source>
</evidence>
<dbReference type="RefSeq" id="WP_123213040.1">
    <property type="nucleotide sequence ID" value="NZ_RJVO01000011.1"/>
</dbReference>
<reference evidence="3 4" key="1">
    <citation type="submission" date="2018-10" db="EMBL/GenBank/DDBJ databases">
        <authorList>
            <person name="Chen W.-M."/>
        </authorList>
    </citation>
    <scope>NUCLEOTIDE SEQUENCE [LARGE SCALE GENOMIC DNA]</scope>
    <source>
        <strain evidence="3 4">THS-13</strain>
    </source>
</reference>
<dbReference type="GO" id="GO:0016853">
    <property type="term" value="F:isomerase activity"/>
    <property type="evidence" value="ECO:0007669"/>
    <property type="project" value="InterPro"/>
</dbReference>
<accession>A0A3N0UYJ8</accession>
<dbReference type="InterPro" id="IPR045002">
    <property type="entry name" value="Ech1-like"/>
</dbReference>
<dbReference type="Pfam" id="PF00378">
    <property type="entry name" value="ECH_1"/>
    <property type="match status" value="1"/>
</dbReference>
<sequence length="274" mass="29321">MTATTASASASRVLVSVEGGVAHVRLNRPDKHNGVDVALIEELIAVARRLKRDKSLRAVILSGEGPSFCAGLDIKGVMGGGPLKVALAFLPLWKPWANRYQVVSMIWRSLSVPVIAAIHGNCFGAGIQLALGADIRIAAPGSRISVMEAKWGLIPDMAGTVLLREVLPRDVALELTYTGRILDAGEAQALGLITRIADDPLAAAKALAEQIATRSPDSVAAAKHLFDEAWGNSEYGALAAERKWQRRLIGRKNQRVASARNLGKPDTPYVPRSW</sequence>
<dbReference type="InterPro" id="IPR029045">
    <property type="entry name" value="ClpP/crotonase-like_dom_sf"/>
</dbReference>
<protein>
    <submittedName>
        <fullName evidence="3">Crotonase/enoyl-CoA hydratase family protein</fullName>
    </submittedName>
</protein>
<organism evidence="3 4">
    <name type="scientific">Stagnimonas aquatica</name>
    <dbReference type="NCBI Taxonomy" id="2689987"/>
    <lineage>
        <taxon>Bacteria</taxon>
        <taxon>Pseudomonadati</taxon>
        <taxon>Pseudomonadota</taxon>
        <taxon>Gammaproteobacteria</taxon>
        <taxon>Nevskiales</taxon>
        <taxon>Nevskiaceae</taxon>
        <taxon>Stagnimonas</taxon>
    </lineage>
</organism>
<comment type="caution">
    <text evidence="3">The sequence shown here is derived from an EMBL/GenBank/DDBJ whole genome shotgun (WGS) entry which is preliminary data.</text>
</comment>
<name>A0A3N0UYJ8_9GAMM</name>
<evidence type="ECO:0000313" key="3">
    <source>
        <dbReference type="EMBL" id="ROH85617.1"/>
    </source>
</evidence>
<dbReference type="EMBL" id="RJVO01000011">
    <property type="protein sequence ID" value="ROH85617.1"/>
    <property type="molecule type" value="Genomic_DNA"/>
</dbReference>
<dbReference type="SUPFAM" id="SSF52096">
    <property type="entry name" value="ClpP/crotonase"/>
    <property type="match status" value="1"/>
</dbReference>
<dbReference type="CDD" id="cd06558">
    <property type="entry name" value="crotonase-like"/>
    <property type="match status" value="1"/>
</dbReference>
<dbReference type="AlphaFoldDB" id="A0A3N0UYJ8"/>
<dbReference type="PROSITE" id="PS00166">
    <property type="entry name" value="ENOYL_COA_HYDRATASE"/>
    <property type="match status" value="1"/>
</dbReference>
<keyword evidence="4" id="KW-1185">Reference proteome</keyword>
<dbReference type="InterPro" id="IPR001753">
    <property type="entry name" value="Enoyl-CoA_hydra/iso"/>
</dbReference>
<dbReference type="Proteomes" id="UP000282106">
    <property type="component" value="Unassembled WGS sequence"/>
</dbReference>
<dbReference type="InParanoid" id="A0A3N0UYJ8"/>
<gene>
    <name evidence="3" type="ORF">ED208_16535</name>
</gene>
<evidence type="ECO:0000256" key="2">
    <source>
        <dbReference type="RuleBase" id="RU003707"/>
    </source>
</evidence>
<comment type="similarity">
    <text evidence="1 2">Belongs to the enoyl-CoA hydratase/isomerase family.</text>
</comment>
<proteinExistence type="inferred from homology"/>
<dbReference type="InterPro" id="IPR018376">
    <property type="entry name" value="Enoyl-CoA_hyd/isom_CS"/>
</dbReference>
<dbReference type="Gene3D" id="3.90.226.10">
    <property type="entry name" value="2-enoyl-CoA Hydratase, Chain A, domain 1"/>
    <property type="match status" value="1"/>
</dbReference>
<evidence type="ECO:0000256" key="1">
    <source>
        <dbReference type="ARBA" id="ARBA00005254"/>
    </source>
</evidence>